<evidence type="ECO:0000256" key="8">
    <source>
        <dbReference type="ARBA" id="ARBA00023254"/>
    </source>
</evidence>
<name>A0ABK0LJG3_RAT</name>
<keyword evidence="8" id="KW-0469">Meiosis</keyword>
<sequence length="383" mass="44464">MRTLWPRGLELAAQCTAQAQCLTVWKLLWQLKRWSSMATRPQPLSVEPEGSADLLHGPEGARGRRGSTQKIEDLMEMVEKLQKVGSLEPRIEVLINRINEVQQAKKKASEELGEAQTVWDTLQKEVDSLHEEKVRLKDILNRKEETLRIMQLHCQEKESEAERKHSMLQECKDRISFLNNQIDNEKAKLRRLRLDFEEHLETLMSQHKDTMEFHKPEHLTEEMSVLDSSKEQLLKEEKLIKAKLEDVQHRLCALCGPEGSSTFSDGLFLRSHEAAAAMQMFKDENKKAEELLEAAAQQHQQLQQRCRQLQQKRQRLKEELEKHGVQILAQIQSTQKEEDSSWRTKTINNQNAELWSPVPMDTPTKQSRTQGSRNIVEEGMARL</sequence>
<evidence type="ECO:0000313" key="16">
    <source>
        <dbReference type="Proteomes" id="UP000002494"/>
    </source>
</evidence>
<dbReference type="PANTHER" id="PTHR21731:SF0">
    <property type="entry name" value="SYNAPTONEMAL COMPLEX CENTRAL ELEMENT PROTEIN 1"/>
    <property type="match status" value="1"/>
</dbReference>
<dbReference type="PANTHER" id="PTHR21731">
    <property type="entry name" value="SYNAPTONEMAL COMPLEX CENTRAL ELEMENT PROTEIN 1-LIKE"/>
    <property type="match status" value="1"/>
</dbReference>
<dbReference type="RGD" id="1559853">
    <property type="gene designation" value="Syce1"/>
</dbReference>
<feature type="region of interest" description="Disordered" evidence="14">
    <location>
        <begin position="40"/>
        <end position="66"/>
    </location>
</feature>
<evidence type="ECO:0000256" key="3">
    <source>
        <dbReference type="ARBA" id="ARBA00010094"/>
    </source>
</evidence>
<evidence type="ECO:0000256" key="5">
    <source>
        <dbReference type="ARBA" id="ARBA00022618"/>
    </source>
</evidence>
<keyword evidence="16" id="KW-1185">Reference proteome</keyword>
<evidence type="ECO:0000256" key="9">
    <source>
        <dbReference type="ARBA" id="ARBA00023306"/>
    </source>
</evidence>
<evidence type="ECO:0000256" key="10">
    <source>
        <dbReference type="ARBA" id="ARBA00039883"/>
    </source>
</evidence>
<keyword evidence="5" id="KW-0132">Cell division</keyword>
<dbReference type="InterPro" id="IPR026676">
    <property type="entry name" value="SYCE1"/>
</dbReference>
<evidence type="ECO:0000256" key="1">
    <source>
        <dbReference type="ARBA" id="ARBA00004123"/>
    </source>
</evidence>
<evidence type="ECO:0000256" key="7">
    <source>
        <dbReference type="ARBA" id="ARBA00023242"/>
    </source>
</evidence>
<dbReference type="GeneTree" id="ENSGT00390000017352"/>
<gene>
    <name evidence="15" type="primary">Syce1</name>
</gene>
<reference evidence="15" key="1">
    <citation type="submission" date="2024-01" db="EMBL/GenBank/DDBJ databases">
        <title>GRCr8: a new rat reference genome assembly contstructed from accurate long reads and long range scaffolding.</title>
        <authorList>
            <person name="Doris P.A."/>
            <person name="Kalbfleisch T."/>
            <person name="Li K."/>
            <person name="Howe K."/>
            <person name="Wood J."/>
        </authorList>
    </citation>
    <scope>NUCLEOTIDE SEQUENCE [LARGE SCALE GENOMIC DNA]</scope>
    <source>
        <strain evidence="15">Brown Norway</strain>
    </source>
</reference>
<keyword evidence="6 13" id="KW-0175">Coiled coil</keyword>
<protein>
    <recommendedName>
        <fullName evidence="10">Synaptonemal complex central element protein 1</fullName>
    </recommendedName>
</protein>
<dbReference type="Ensembl" id="ENSRNOT00000153509.1">
    <property type="protein sequence ID" value="ENSRNOP00000104577.1"/>
    <property type="gene ID" value="ENSRNOG00000024073.6"/>
</dbReference>
<evidence type="ECO:0000256" key="13">
    <source>
        <dbReference type="SAM" id="Coils"/>
    </source>
</evidence>
<comment type="subcellular location">
    <subcellularLocation>
        <location evidence="2">Chromosome</location>
    </subcellularLocation>
    <subcellularLocation>
        <location evidence="1">Nucleus</location>
    </subcellularLocation>
</comment>
<comment type="subunit">
    <text evidence="12">Homodimer. Found in a complex with SYCP1 and SYCE2. Interacts with SYCP1, SYCE2 and SYCE3. Interacts with SIX6OS1.</text>
</comment>
<keyword evidence="9" id="KW-0131">Cell cycle</keyword>
<evidence type="ECO:0000256" key="11">
    <source>
        <dbReference type="ARBA" id="ARBA00045754"/>
    </source>
</evidence>
<reference evidence="15" key="3">
    <citation type="submission" date="2025-09" db="UniProtKB">
        <authorList>
            <consortium name="Ensembl"/>
        </authorList>
    </citation>
    <scope>IDENTIFICATION</scope>
    <source>
        <strain evidence="15">Brown Norway</strain>
    </source>
</reference>
<dbReference type="Pfam" id="PF15233">
    <property type="entry name" value="SYCE1"/>
    <property type="match status" value="1"/>
</dbReference>
<dbReference type="Proteomes" id="UP000002494">
    <property type="component" value="Chromosome 1"/>
</dbReference>
<keyword evidence="7" id="KW-0539">Nucleus</keyword>
<comment type="function">
    <text evidence="11">Major component of the transverse central element of synaptonemal complexes (SCS), formed between homologous chromosomes during meiotic prophase. Requires SYCP1 in order to be incorporated into the central element. May have a role in the synaptonemal complex assembly, stabilization and recombination.</text>
</comment>
<proteinExistence type="inferred from homology"/>
<organism evidence="15 16">
    <name type="scientific">Rattus norvegicus</name>
    <name type="common">Rat</name>
    <dbReference type="NCBI Taxonomy" id="10116"/>
    <lineage>
        <taxon>Eukaryota</taxon>
        <taxon>Metazoa</taxon>
        <taxon>Chordata</taxon>
        <taxon>Craniata</taxon>
        <taxon>Vertebrata</taxon>
        <taxon>Euteleostomi</taxon>
        <taxon>Mammalia</taxon>
        <taxon>Eutheria</taxon>
        <taxon>Euarchontoglires</taxon>
        <taxon>Glires</taxon>
        <taxon>Rodentia</taxon>
        <taxon>Myomorpha</taxon>
        <taxon>Muroidea</taxon>
        <taxon>Muridae</taxon>
        <taxon>Murinae</taxon>
        <taxon>Rattus</taxon>
    </lineage>
</organism>
<comment type="similarity">
    <text evidence="3">Belongs to the SYCE family.</text>
</comment>
<evidence type="ECO:0000256" key="2">
    <source>
        <dbReference type="ARBA" id="ARBA00004286"/>
    </source>
</evidence>
<evidence type="ECO:0000256" key="14">
    <source>
        <dbReference type="SAM" id="MobiDB-lite"/>
    </source>
</evidence>
<evidence type="ECO:0000256" key="4">
    <source>
        <dbReference type="ARBA" id="ARBA00022454"/>
    </source>
</evidence>
<accession>A0ABK0LJG3</accession>
<reference evidence="15" key="2">
    <citation type="submission" date="2025-08" db="UniProtKB">
        <authorList>
            <consortium name="Ensembl"/>
        </authorList>
    </citation>
    <scope>IDENTIFICATION</scope>
    <source>
        <strain evidence="15">Brown Norway</strain>
    </source>
</reference>
<evidence type="ECO:0000256" key="6">
    <source>
        <dbReference type="ARBA" id="ARBA00023054"/>
    </source>
</evidence>
<feature type="compositionally biased region" description="Polar residues" evidence="14">
    <location>
        <begin position="363"/>
        <end position="373"/>
    </location>
</feature>
<evidence type="ECO:0000313" key="15">
    <source>
        <dbReference type="Ensembl" id="ENSRNOP00000104577.1"/>
    </source>
</evidence>
<evidence type="ECO:0000256" key="12">
    <source>
        <dbReference type="ARBA" id="ARBA00046827"/>
    </source>
</evidence>
<feature type="coiled-coil region" evidence="13">
    <location>
        <begin position="278"/>
        <end position="326"/>
    </location>
</feature>
<keyword evidence="4" id="KW-0158">Chromosome</keyword>
<feature type="region of interest" description="Disordered" evidence="14">
    <location>
        <begin position="348"/>
        <end position="383"/>
    </location>
</feature>